<proteinExistence type="predicted"/>
<sequence>MSCFAVIVDAKLAQSTRQLLEEQGLWESRRRLVRLENGKIAIPITEYAKSTYSSWMCDKLHGLMFTVDSLPLPLSKKALLSTPYERLLHDVRHCVESKGHVWETILQDDIPRHWEKHNDLVLFPDCVFTHRLWKDLENDLWRVVADATGVSRVAKKSRITSDGYRTPMVYLLLGNNGWVEHTDNGIRYTYDVTKCMFSIGNITEKLRIAKMCCQGETIVDLYTGIGYFTLPYLVHAGASLVHACEWNLNAVEALRKSLVLNGVQDKCIIHIGNNREVCPTGVADRVNLGLIPSSEEGWPTACKALKASTGGFLHIHGNVTCGIQEGSSRQSKDSENGDLDTTSSTTEVDFKSNDCVKEESLPTSYSNTKLTLSKEWRLWAEAVSRRIEQLLIDIHNNKWTTCILHIEHVKSYAPHIDHLVLDLECRPRK</sequence>
<evidence type="ECO:0000256" key="8">
    <source>
        <dbReference type="ARBA" id="ARBA00037786"/>
    </source>
</evidence>
<dbReference type="InterPro" id="IPR056745">
    <property type="entry name" value="TYW2_N"/>
</dbReference>
<dbReference type="Gene3D" id="3.30.300.110">
    <property type="entry name" value="Met-10+ protein-like domains"/>
    <property type="match status" value="1"/>
</dbReference>
<evidence type="ECO:0000256" key="3">
    <source>
        <dbReference type="ARBA" id="ARBA00017179"/>
    </source>
</evidence>
<reference evidence="13" key="1">
    <citation type="submission" date="2025-08" db="UniProtKB">
        <authorList>
            <consortium name="RefSeq"/>
        </authorList>
    </citation>
    <scope>IDENTIFICATION</scope>
    <source>
        <tissue evidence="13">Testes</tissue>
    </source>
</reference>
<comment type="catalytic activity">
    <reaction evidence="9">
        <text>4-demethylwyosine(37) in tRNA(Phe) + S-adenosyl-L-methionine = 4-demethyl-7-[(3S)-3-amino-3-carboxypropyl]wyosine(37) in tRNA(Phe) + S-methyl-5'-thioadenosine + H(+)</text>
        <dbReference type="Rhea" id="RHEA:36355"/>
        <dbReference type="Rhea" id="RHEA-COMP:10164"/>
        <dbReference type="Rhea" id="RHEA-COMP:10378"/>
        <dbReference type="ChEBI" id="CHEBI:15378"/>
        <dbReference type="ChEBI" id="CHEBI:17509"/>
        <dbReference type="ChEBI" id="CHEBI:59789"/>
        <dbReference type="ChEBI" id="CHEBI:64315"/>
        <dbReference type="ChEBI" id="CHEBI:73550"/>
        <dbReference type="EC" id="2.5.1.114"/>
    </reaction>
</comment>
<dbReference type="PANTHER" id="PTHR23245:SF25">
    <property type="entry name" value="TRNA WYBUTOSINE-SYNTHESIZING PROTEIN 2 HOMOLOG"/>
    <property type="match status" value="1"/>
</dbReference>
<dbReference type="InterPro" id="IPR029063">
    <property type="entry name" value="SAM-dependent_MTases_sf"/>
</dbReference>
<dbReference type="Pfam" id="PF25133">
    <property type="entry name" value="TYW2_N_2"/>
    <property type="match status" value="1"/>
</dbReference>
<organism evidence="12 13">
    <name type="scientific">Saccoglossus kowalevskii</name>
    <name type="common">Acorn worm</name>
    <dbReference type="NCBI Taxonomy" id="10224"/>
    <lineage>
        <taxon>Eukaryota</taxon>
        <taxon>Metazoa</taxon>
        <taxon>Hemichordata</taxon>
        <taxon>Enteropneusta</taxon>
        <taxon>Harrimaniidae</taxon>
        <taxon>Saccoglossus</taxon>
    </lineage>
</organism>
<keyword evidence="12" id="KW-1185">Reference proteome</keyword>
<accession>A0ABM0MF73</accession>
<dbReference type="Pfam" id="PF25132">
    <property type="entry name" value="TYW2_N"/>
    <property type="match status" value="1"/>
</dbReference>
<dbReference type="Proteomes" id="UP000694865">
    <property type="component" value="Unplaced"/>
</dbReference>
<dbReference type="RefSeq" id="XP_006818664.1">
    <property type="nucleotide sequence ID" value="XM_006818601.1"/>
</dbReference>
<dbReference type="EC" id="2.5.1.114" evidence="2"/>
<dbReference type="InterPro" id="IPR056743">
    <property type="entry name" value="TRM5-TYW2-like_MTfase"/>
</dbReference>
<evidence type="ECO:0000256" key="6">
    <source>
        <dbReference type="ARBA" id="ARBA00022694"/>
    </source>
</evidence>
<keyword evidence="6" id="KW-0819">tRNA processing</keyword>
<keyword evidence="5" id="KW-0949">S-adenosyl-L-methionine</keyword>
<evidence type="ECO:0000313" key="13">
    <source>
        <dbReference type="RefSeq" id="XP_006818664.1"/>
    </source>
</evidence>
<evidence type="ECO:0000256" key="4">
    <source>
        <dbReference type="ARBA" id="ARBA00022679"/>
    </source>
</evidence>
<feature type="domain" description="SAM-dependent methyltransferase TRM5/TYW2-type" evidence="11">
    <location>
        <begin position="114"/>
        <end position="427"/>
    </location>
</feature>
<dbReference type="SUPFAM" id="SSF53335">
    <property type="entry name" value="S-adenosyl-L-methionine-dependent methyltransferases"/>
    <property type="match status" value="1"/>
</dbReference>
<evidence type="ECO:0000256" key="1">
    <source>
        <dbReference type="ARBA" id="ARBA00004797"/>
    </source>
</evidence>
<name>A0ABM0MF73_SACKO</name>
<comment type="pathway">
    <text evidence="1">tRNA modification; wybutosine-tRNA(Phe) biosynthesis.</text>
</comment>
<evidence type="ECO:0000256" key="5">
    <source>
        <dbReference type="ARBA" id="ARBA00022691"/>
    </source>
</evidence>
<evidence type="ECO:0000256" key="9">
    <source>
        <dbReference type="ARBA" id="ARBA00049400"/>
    </source>
</evidence>
<dbReference type="PANTHER" id="PTHR23245">
    <property type="entry name" value="TRNA METHYLTRANSFERASE"/>
    <property type="match status" value="1"/>
</dbReference>
<dbReference type="GeneID" id="100379063"/>
<dbReference type="PROSITE" id="PS51684">
    <property type="entry name" value="SAM_MT_TRM5_TYW2"/>
    <property type="match status" value="1"/>
</dbReference>
<dbReference type="Gene3D" id="3.40.50.150">
    <property type="entry name" value="Vaccinia Virus protein VP39"/>
    <property type="match status" value="1"/>
</dbReference>
<evidence type="ECO:0000256" key="2">
    <source>
        <dbReference type="ARBA" id="ARBA00012265"/>
    </source>
</evidence>
<protein>
    <recommendedName>
        <fullName evidence="3">tRNA wybutosine-synthesizing protein 2 homolog</fullName>
        <ecNumber evidence="2">2.5.1.114</ecNumber>
    </recommendedName>
    <alternativeName>
        <fullName evidence="7">tRNA(Phe) (4-demethylwyosine(37)-C(7)) aminocarboxypropyltransferase</fullName>
    </alternativeName>
</protein>
<evidence type="ECO:0000259" key="11">
    <source>
        <dbReference type="PROSITE" id="PS51684"/>
    </source>
</evidence>
<feature type="region of interest" description="Disordered" evidence="10">
    <location>
        <begin position="325"/>
        <end position="346"/>
    </location>
</feature>
<evidence type="ECO:0000256" key="7">
    <source>
        <dbReference type="ARBA" id="ARBA00031315"/>
    </source>
</evidence>
<keyword evidence="4" id="KW-0808">Transferase</keyword>
<dbReference type="Pfam" id="PF02475">
    <property type="entry name" value="TRM5-TYW2_MTfase"/>
    <property type="match status" value="1"/>
</dbReference>
<comment type="function">
    <text evidence="8">S-adenosyl-L-methionine-dependent transferase that acts as a component of the wybutosine biosynthesis pathway. Wybutosine is a hyper modified guanosine with a tricyclic base found at the 3'-position adjacent to the anticodon of eukaryotic phenylalanine tRNA. Catalyzes the transfer of the alpha-amino-alpha-carboxypropyl (acp) group from S-adenosyl-L-methionine to the C-7 position of 4-demethylwyosine (imG-14) to produce wybutosine-86.</text>
</comment>
<dbReference type="InterPro" id="IPR056744">
    <property type="entry name" value="TRM5/TYW2-like_N"/>
</dbReference>
<gene>
    <name evidence="13" type="primary">LOC100379063</name>
</gene>
<dbReference type="InterPro" id="IPR030382">
    <property type="entry name" value="MeTrfase_TRM5/TYW2"/>
</dbReference>
<dbReference type="CDD" id="cd02440">
    <property type="entry name" value="AdoMet_MTases"/>
    <property type="match status" value="1"/>
</dbReference>
<evidence type="ECO:0000313" key="12">
    <source>
        <dbReference type="Proteomes" id="UP000694865"/>
    </source>
</evidence>
<evidence type="ECO:0000256" key="10">
    <source>
        <dbReference type="SAM" id="MobiDB-lite"/>
    </source>
</evidence>